<feature type="signal peptide" evidence="1">
    <location>
        <begin position="1"/>
        <end position="24"/>
    </location>
</feature>
<evidence type="ECO:0000256" key="1">
    <source>
        <dbReference type="SAM" id="SignalP"/>
    </source>
</evidence>
<dbReference type="RefSeq" id="WP_386835009.1">
    <property type="nucleotide sequence ID" value="NZ_JBHUNP010000001.1"/>
</dbReference>
<feature type="chain" id="PRO_5045340417" description="Secreted protein" evidence="1">
    <location>
        <begin position="25"/>
        <end position="92"/>
    </location>
</feature>
<protein>
    <recommendedName>
        <fullName evidence="4">Secreted protein</fullName>
    </recommendedName>
</protein>
<dbReference type="EMBL" id="JBHUNP010000001">
    <property type="protein sequence ID" value="MFD2649462.1"/>
    <property type="molecule type" value="Genomic_DNA"/>
</dbReference>
<keyword evidence="1" id="KW-0732">Signal</keyword>
<sequence length="92" mass="10295">MLQSMKRFLVATAILLAGTTMVAAACPAPLAGTTPEVLAANQQRPICLQRELEADAAYRAQDARLRALQQQLATQDLQRRFDRLPRYEPPRF</sequence>
<reference evidence="3" key="1">
    <citation type="journal article" date="2019" name="Int. J. Syst. Evol. Microbiol.">
        <title>The Global Catalogue of Microorganisms (GCM) 10K type strain sequencing project: providing services to taxonomists for standard genome sequencing and annotation.</title>
        <authorList>
            <consortium name="The Broad Institute Genomics Platform"/>
            <consortium name="The Broad Institute Genome Sequencing Center for Infectious Disease"/>
            <person name="Wu L."/>
            <person name="Ma J."/>
        </authorList>
    </citation>
    <scope>NUCLEOTIDE SEQUENCE [LARGE SCALE GENOMIC DNA]</scope>
    <source>
        <strain evidence="3">CCM 7427</strain>
    </source>
</reference>
<keyword evidence="3" id="KW-1185">Reference proteome</keyword>
<dbReference type="PROSITE" id="PS51257">
    <property type="entry name" value="PROKAR_LIPOPROTEIN"/>
    <property type="match status" value="1"/>
</dbReference>
<name>A0ABW5QP45_9HYPH</name>
<accession>A0ABW5QP45</accession>
<proteinExistence type="predicted"/>
<comment type="caution">
    <text evidence="2">The sequence shown here is derived from an EMBL/GenBank/DDBJ whole genome shotgun (WGS) entry which is preliminary data.</text>
</comment>
<evidence type="ECO:0008006" key="4">
    <source>
        <dbReference type="Google" id="ProtNLM"/>
    </source>
</evidence>
<dbReference type="Proteomes" id="UP001597521">
    <property type="component" value="Unassembled WGS sequence"/>
</dbReference>
<evidence type="ECO:0000313" key="3">
    <source>
        <dbReference type="Proteomes" id="UP001597521"/>
    </source>
</evidence>
<organism evidence="2 3">
    <name type="scientific">Devosia albogilva</name>
    <dbReference type="NCBI Taxonomy" id="429726"/>
    <lineage>
        <taxon>Bacteria</taxon>
        <taxon>Pseudomonadati</taxon>
        <taxon>Pseudomonadota</taxon>
        <taxon>Alphaproteobacteria</taxon>
        <taxon>Hyphomicrobiales</taxon>
        <taxon>Devosiaceae</taxon>
        <taxon>Devosia</taxon>
    </lineage>
</organism>
<gene>
    <name evidence="2" type="ORF">ACFSX5_16880</name>
</gene>
<evidence type="ECO:0000313" key="2">
    <source>
        <dbReference type="EMBL" id="MFD2649462.1"/>
    </source>
</evidence>